<name>A0A176RVU0_9GAMM</name>
<proteinExistence type="predicted"/>
<reference evidence="3 4" key="1">
    <citation type="submission" date="2016-05" db="EMBL/GenBank/DDBJ databases">
        <title>Single-cell genome of chain-forming Candidatus Thiomargarita nelsonii and comparison to other large sulfur-oxidizing bacteria.</title>
        <authorList>
            <person name="Winkel M."/>
            <person name="Salman V."/>
            <person name="Woyke T."/>
            <person name="Schulz-Vogt H."/>
            <person name="Richter M."/>
            <person name="Flood B."/>
            <person name="Bailey J."/>
            <person name="Amann R."/>
            <person name="Mussmann M."/>
        </authorList>
    </citation>
    <scope>NUCLEOTIDE SEQUENCE [LARGE SCALE GENOMIC DNA]</scope>
    <source>
        <strain evidence="3 4">THI036</strain>
    </source>
</reference>
<keyword evidence="1" id="KW-0732">Signal</keyword>
<feature type="domain" description="Solute-binding protein family 5" evidence="2">
    <location>
        <begin position="2"/>
        <end position="168"/>
    </location>
</feature>
<evidence type="ECO:0000259" key="2">
    <source>
        <dbReference type="Pfam" id="PF00496"/>
    </source>
</evidence>
<dbReference type="GO" id="GO:1904680">
    <property type="term" value="F:peptide transmembrane transporter activity"/>
    <property type="evidence" value="ECO:0007669"/>
    <property type="project" value="TreeGrafter"/>
</dbReference>
<dbReference type="Pfam" id="PF00496">
    <property type="entry name" value="SBP_bac_5"/>
    <property type="match status" value="1"/>
</dbReference>
<evidence type="ECO:0000313" key="3">
    <source>
        <dbReference type="EMBL" id="OAD19828.1"/>
    </source>
</evidence>
<dbReference type="PANTHER" id="PTHR30290:SF64">
    <property type="entry name" value="ABC TRANSPORTER PERIPLASMIC BINDING PROTEIN"/>
    <property type="match status" value="1"/>
</dbReference>
<accession>A0A176RVU0</accession>
<evidence type="ECO:0000313" key="4">
    <source>
        <dbReference type="Proteomes" id="UP000076962"/>
    </source>
</evidence>
<dbReference type="Gene3D" id="3.10.105.10">
    <property type="entry name" value="Dipeptide-binding Protein, Domain 3"/>
    <property type="match status" value="1"/>
</dbReference>
<dbReference type="Proteomes" id="UP000076962">
    <property type="component" value="Unassembled WGS sequence"/>
</dbReference>
<organism evidence="3 4">
    <name type="scientific">Candidatus Thiomargarita nelsonii</name>
    <dbReference type="NCBI Taxonomy" id="1003181"/>
    <lineage>
        <taxon>Bacteria</taxon>
        <taxon>Pseudomonadati</taxon>
        <taxon>Pseudomonadota</taxon>
        <taxon>Gammaproteobacteria</taxon>
        <taxon>Thiotrichales</taxon>
        <taxon>Thiotrichaceae</taxon>
        <taxon>Thiomargarita</taxon>
    </lineage>
</organism>
<keyword evidence="4" id="KW-1185">Reference proteome</keyword>
<dbReference type="SUPFAM" id="SSF53850">
    <property type="entry name" value="Periplasmic binding protein-like II"/>
    <property type="match status" value="1"/>
</dbReference>
<dbReference type="AlphaFoldDB" id="A0A176RVU0"/>
<dbReference type="EMBL" id="LUTY01002649">
    <property type="protein sequence ID" value="OAD19828.1"/>
    <property type="molecule type" value="Genomic_DNA"/>
</dbReference>
<dbReference type="InterPro" id="IPR039424">
    <property type="entry name" value="SBP_5"/>
</dbReference>
<dbReference type="InterPro" id="IPR000914">
    <property type="entry name" value="SBP_5_dom"/>
</dbReference>
<dbReference type="GO" id="GO:0015833">
    <property type="term" value="P:peptide transport"/>
    <property type="evidence" value="ECO:0007669"/>
    <property type="project" value="TreeGrafter"/>
</dbReference>
<dbReference type="GO" id="GO:0042884">
    <property type="term" value="P:microcin transport"/>
    <property type="evidence" value="ECO:0007669"/>
    <property type="project" value="TreeGrafter"/>
</dbReference>
<evidence type="ECO:0000256" key="1">
    <source>
        <dbReference type="ARBA" id="ARBA00022729"/>
    </source>
</evidence>
<dbReference type="PANTHER" id="PTHR30290">
    <property type="entry name" value="PERIPLASMIC BINDING COMPONENT OF ABC TRANSPORTER"/>
    <property type="match status" value="1"/>
</dbReference>
<sequence>MINKNLFNGAYARTKSFFSNSELASRNLPSPEERAILEQFRGRIPDAVFNKVYQPPVTNGSGNNRRNLRKAFRLLAQAGWKVNRTGKLVNNKTGIPLTFEILLVSPTFERVVLPFKKNLERLGIDVKVRTVDNTQYENRVKKYDFDIVVWSFGQSLSPGNEQRNYWNSKIADIPGYRNLAGVRDPVVDELIELVISAPDRKSLIYRTRALDRVLLFGHYVIPQWHLRHYRVAYWNKIARPKISPKYDLGFDTWWIQ</sequence>
<comment type="caution">
    <text evidence="3">The sequence shown here is derived from an EMBL/GenBank/DDBJ whole genome shotgun (WGS) entry which is preliminary data.</text>
</comment>
<gene>
    <name evidence="3" type="ORF">THIOM_004510</name>
</gene>
<protein>
    <submittedName>
        <fullName evidence="3">Periplasmic substrate-binding protein, ABC-type transporter</fullName>
    </submittedName>
</protein>
<dbReference type="GO" id="GO:0030288">
    <property type="term" value="C:outer membrane-bounded periplasmic space"/>
    <property type="evidence" value="ECO:0007669"/>
    <property type="project" value="TreeGrafter"/>
</dbReference>